<keyword evidence="3" id="KW-1185">Reference proteome</keyword>
<dbReference type="AlphaFoldDB" id="A0A2J6TRU6"/>
<accession>A0A2J6TRU6</accession>
<dbReference type="PANTHER" id="PTHR33112:SF16">
    <property type="entry name" value="HETEROKARYON INCOMPATIBILITY DOMAIN-CONTAINING PROTEIN"/>
    <property type="match status" value="1"/>
</dbReference>
<sequence length="116" mass="12989">MTGVGHSSSCYGNGCTKNHCEYADLSAEDPQLPTRLLDVRSPAKLLPCHTEERERGKYIALSYKWGTVQTFSNNAGEREQIMQWVAASELPKAFRDAIEVTQKLGVSFLWIDSFCT</sequence>
<dbReference type="Proteomes" id="UP000235371">
    <property type="component" value="Unassembled WGS sequence"/>
</dbReference>
<feature type="domain" description="Heterokaryon incompatibility" evidence="1">
    <location>
        <begin position="58"/>
        <end position="115"/>
    </location>
</feature>
<dbReference type="PANTHER" id="PTHR33112">
    <property type="entry name" value="DOMAIN PROTEIN, PUTATIVE-RELATED"/>
    <property type="match status" value="1"/>
</dbReference>
<evidence type="ECO:0000313" key="3">
    <source>
        <dbReference type="Proteomes" id="UP000235371"/>
    </source>
</evidence>
<proteinExistence type="predicted"/>
<organism evidence="2 3">
    <name type="scientific">Hyaloscypha bicolor E</name>
    <dbReference type="NCBI Taxonomy" id="1095630"/>
    <lineage>
        <taxon>Eukaryota</taxon>
        <taxon>Fungi</taxon>
        <taxon>Dikarya</taxon>
        <taxon>Ascomycota</taxon>
        <taxon>Pezizomycotina</taxon>
        <taxon>Leotiomycetes</taxon>
        <taxon>Helotiales</taxon>
        <taxon>Hyaloscyphaceae</taxon>
        <taxon>Hyaloscypha</taxon>
        <taxon>Hyaloscypha bicolor</taxon>
    </lineage>
</organism>
<dbReference type="GeneID" id="36585847"/>
<gene>
    <name evidence="2" type="ORF">K444DRAFT_581978</name>
</gene>
<dbReference type="RefSeq" id="XP_024742649.1">
    <property type="nucleotide sequence ID" value="XM_024877770.1"/>
</dbReference>
<dbReference type="Pfam" id="PF06985">
    <property type="entry name" value="HET"/>
    <property type="match status" value="1"/>
</dbReference>
<name>A0A2J6TRU6_9HELO</name>
<dbReference type="OrthoDB" id="5125733at2759"/>
<dbReference type="EMBL" id="KZ613746">
    <property type="protein sequence ID" value="PMD65745.1"/>
    <property type="molecule type" value="Genomic_DNA"/>
</dbReference>
<dbReference type="STRING" id="1095630.A0A2J6TRU6"/>
<protein>
    <submittedName>
        <fullName evidence="2">HET-domain-containing protein</fullName>
    </submittedName>
</protein>
<dbReference type="InterPro" id="IPR010730">
    <property type="entry name" value="HET"/>
</dbReference>
<dbReference type="InParanoid" id="A0A2J6TRU6"/>
<evidence type="ECO:0000259" key="1">
    <source>
        <dbReference type="Pfam" id="PF06985"/>
    </source>
</evidence>
<evidence type="ECO:0000313" key="2">
    <source>
        <dbReference type="EMBL" id="PMD65745.1"/>
    </source>
</evidence>
<reference evidence="2 3" key="1">
    <citation type="submission" date="2016-04" db="EMBL/GenBank/DDBJ databases">
        <title>A degradative enzymes factory behind the ericoid mycorrhizal symbiosis.</title>
        <authorList>
            <consortium name="DOE Joint Genome Institute"/>
            <person name="Martino E."/>
            <person name="Morin E."/>
            <person name="Grelet G."/>
            <person name="Kuo A."/>
            <person name="Kohler A."/>
            <person name="Daghino S."/>
            <person name="Barry K."/>
            <person name="Choi C."/>
            <person name="Cichocki N."/>
            <person name="Clum A."/>
            <person name="Copeland A."/>
            <person name="Hainaut M."/>
            <person name="Haridas S."/>
            <person name="Labutti K."/>
            <person name="Lindquist E."/>
            <person name="Lipzen A."/>
            <person name="Khouja H.-R."/>
            <person name="Murat C."/>
            <person name="Ohm R."/>
            <person name="Olson A."/>
            <person name="Spatafora J."/>
            <person name="Veneault-Fourrey C."/>
            <person name="Henrissat B."/>
            <person name="Grigoriev I."/>
            <person name="Martin F."/>
            <person name="Perotto S."/>
        </authorList>
    </citation>
    <scope>NUCLEOTIDE SEQUENCE [LARGE SCALE GENOMIC DNA]</scope>
    <source>
        <strain evidence="2 3">E</strain>
    </source>
</reference>